<feature type="transmembrane region" description="Helical" evidence="8">
    <location>
        <begin position="260"/>
        <end position="280"/>
    </location>
</feature>
<evidence type="ECO:0000256" key="1">
    <source>
        <dbReference type="ARBA" id="ARBA00004141"/>
    </source>
</evidence>
<sequence>MLINENSSCAMVRLIDDSIGLGSDLQWRRLDLRGNRNRDSVHQQRPIRRRRLLIRVARRRHWNGEWGPTKSPALSPDRRRNELHMLYQTELTNSHQHDSAVLPTVVSTDGTEAYTSPTDTNRMDNVAGSPMNRDLRRPSGLSTLSGVFAPVALSMFSVLLFLRMGFVVGQLGFLMTVVELLLAYFIILLTVLSLCAISSNGAIEGGGVYYMISRSLGPEFGGSIGLLFFIANVFSCALYVSGFTEAFLSNFASEELTEGAWKFIYCVCVSIVLLILCLLGSGLFAKTALITFIIIGFCFGSFVATVLFKSETNVPIPIANTYAYQRHINESDPDSELVVNTTEIKYAEFTGFRLATIQENFFSNYTFDYTTGKNTDFALMFAIIFSGVTGLMAGANMSGELARPSVAIPRGTLNAVFTTLSIYIVAAFLVAASCSRELLHNDYGVMMDVNVSKLAILVGIFATTFFSSMSNLIGASRVLNRLAHDKLFGALLSPAAYEVSSGNPVASVIISWICVVLVLMIGAMNKIAKITSIFFLLSYMGVNIATLALELTSAPNFRPTFKYFSWYTCAIGIVSTVTMMLVIDAAMSAIAIVILMVLIMFLHYQAPPGSWGSISQALIYHQVRKYLLLLDVRKEHVKYWRPQILLLVSRPASCCALIDFANDLKKSGLYVIGHVHREGTLSNSDEITSDPLQKVYPFWLSLVDYIKVKAFVELTISPTVRHGVQQLIRLSGLGAMKPNTVVVGFHEVQRSETTLNETKLLKDLKYSKIGRNDVVEYFTNPEHVSSPNEIHGNPNERLGDEEYVSILKDVLHLNKNLCVSRHFTFFDKDMVLKNLNKRYIDVWPVDLLKPDQTGLGWDNSCLFLLQLACILSMSSRWKSATLRVFICVNSLQDMHRRERQLKEMLNNLRIKGKSIVVPWDHVVCHFTDGHTTVKDSADLPRPYISAMNEMVRRHCADTAICFMNLPLPPENIASSGEYLDLLRSLTADLPPTLLVHGLSSVISTAL</sequence>
<comment type="subcellular location">
    <subcellularLocation>
        <location evidence="1">Membrane</location>
        <topology evidence="1">Multi-pass membrane protein</topology>
    </subcellularLocation>
</comment>
<reference evidence="12" key="1">
    <citation type="submission" date="2016-11" db="UniProtKB">
        <authorList>
            <consortium name="WormBaseParasite"/>
        </authorList>
    </citation>
    <scope>IDENTIFICATION</scope>
</reference>
<feature type="transmembrane region" description="Helical" evidence="8">
    <location>
        <begin position="220"/>
        <end position="240"/>
    </location>
</feature>
<feature type="domain" description="Amino acid permease/ SLC12A" evidence="9">
    <location>
        <begin position="153"/>
        <end position="645"/>
    </location>
</feature>
<dbReference type="Pfam" id="PF03522">
    <property type="entry name" value="SLC12"/>
    <property type="match status" value="2"/>
</dbReference>
<feature type="domain" description="SLC12A transporter C-terminal" evidence="10">
    <location>
        <begin position="947"/>
        <end position="998"/>
    </location>
</feature>
<organism evidence="11 12">
    <name type="scientific">Steinernema glaseri</name>
    <dbReference type="NCBI Taxonomy" id="37863"/>
    <lineage>
        <taxon>Eukaryota</taxon>
        <taxon>Metazoa</taxon>
        <taxon>Ecdysozoa</taxon>
        <taxon>Nematoda</taxon>
        <taxon>Chromadorea</taxon>
        <taxon>Rhabditida</taxon>
        <taxon>Tylenchina</taxon>
        <taxon>Panagrolaimomorpha</taxon>
        <taxon>Strongyloidoidea</taxon>
        <taxon>Steinernematidae</taxon>
        <taxon>Steinernema</taxon>
    </lineage>
</organism>
<evidence type="ECO:0000259" key="10">
    <source>
        <dbReference type="Pfam" id="PF03522"/>
    </source>
</evidence>
<dbReference type="Pfam" id="PF00324">
    <property type="entry name" value="AA_permease"/>
    <property type="match status" value="1"/>
</dbReference>
<evidence type="ECO:0000256" key="6">
    <source>
        <dbReference type="ARBA" id="ARBA00022989"/>
    </source>
</evidence>
<feature type="transmembrane region" description="Helical" evidence="8">
    <location>
        <begin position="287"/>
        <end position="308"/>
    </location>
</feature>
<dbReference type="GO" id="GO:0055075">
    <property type="term" value="P:potassium ion homeostasis"/>
    <property type="evidence" value="ECO:0007669"/>
    <property type="project" value="TreeGrafter"/>
</dbReference>
<evidence type="ECO:0000256" key="4">
    <source>
        <dbReference type="ARBA" id="ARBA00022448"/>
    </source>
</evidence>
<dbReference type="WBParaSite" id="L893_g16689.t1">
    <property type="protein sequence ID" value="L893_g16689.t1"/>
    <property type="gene ID" value="L893_g16689"/>
</dbReference>
<evidence type="ECO:0000313" key="11">
    <source>
        <dbReference type="Proteomes" id="UP000095287"/>
    </source>
</evidence>
<proteinExistence type="inferred from homology"/>
<feature type="domain" description="SLC12A transporter C-terminal" evidence="10">
    <location>
        <begin position="656"/>
        <end position="747"/>
    </location>
</feature>
<evidence type="ECO:0000256" key="2">
    <source>
        <dbReference type="ARBA" id="ARBA00010593"/>
    </source>
</evidence>
<dbReference type="FunFam" id="1.20.1740.10:FF:000013">
    <property type="entry name" value="Solute carrier family 12 member"/>
    <property type="match status" value="1"/>
</dbReference>
<dbReference type="GO" id="GO:0055064">
    <property type="term" value="P:chloride ion homeostasis"/>
    <property type="evidence" value="ECO:0007669"/>
    <property type="project" value="TreeGrafter"/>
</dbReference>
<evidence type="ECO:0000256" key="8">
    <source>
        <dbReference type="SAM" id="Phobius"/>
    </source>
</evidence>
<dbReference type="GO" id="GO:0015379">
    <property type="term" value="F:potassium:chloride symporter activity"/>
    <property type="evidence" value="ECO:0007669"/>
    <property type="project" value="TreeGrafter"/>
</dbReference>
<keyword evidence="11" id="KW-1185">Reference proteome</keyword>
<feature type="transmembrane region" description="Helical" evidence="8">
    <location>
        <begin position="589"/>
        <end position="606"/>
    </location>
</feature>
<feature type="transmembrane region" description="Helical" evidence="8">
    <location>
        <begin position="563"/>
        <end position="583"/>
    </location>
</feature>
<feature type="transmembrane region" description="Helical" evidence="8">
    <location>
        <begin position="451"/>
        <end position="473"/>
    </location>
</feature>
<dbReference type="GO" id="GO:0016020">
    <property type="term" value="C:membrane"/>
    <property type="evidence" value="ECO:0007669"/>
    <property type="project" value="UniProtKB-SubCell"/>
</dbReference>
<keyword evidence="7 8" id="KW-0472">Membrane</keyword>
<dbReference type="GO" id="GO:0006884">
    <property type="term" value="P:cell volume homeostasis"/>
    <property type="evidence" value="ECO:0007669"/>
    <property type="project" value="TreeGrafter"/>
</dbReference>
<dbReference type="PANTHER" id="PTHR11827:SF72">
    <property type="entry name" value="GH08340P"/>
    <property type="match status" value="1"/>
</dbReference>
<dbReference type="InterPro" id="IPR018491">
    <property type="entry name" value="SLC12_C"/>
</dbReference>
<evidence type="ECO:0000256" key="5">
    <source>
        <dbReference type="ARBA" id="ARBA00022692"/>
    </source>
</evidence>
<dbReference type="InterPro" id="IPR004842">
    <property type="entry name" value="SLC12A_fam"/>
</dbReference>
<keyword evidence="5 8" id="KW-0812">Transmembrane</keyword>
<protein>
    <recommendedName>
        <fullName evidence="3">Solute carrier family 12 member 9</fullName>
    </recommendedName>
</protein>
<evidence type="ECO:0000313" key="12">
    <source>
        <dbReference type="WBParaSite" id="L893_g16689.t1"/>
    </source>
</evidence>
<feature type="transmembrane region" description="Helical" evidence="8">
    <location>
        <begin position="505"/>
        <end position="524"/>
    </location>
</feature>
<feature type="transmembrane region" description="Helical" evidence="8">
    <location>
        <begin position="411"/>
        <end position="431"/>
    </location>
</feature>
<dbReference type="InterPro" id="IPR004841">
    <property type="entry name" value="AA-permease/SLC12A_dom"/>
</dbReference>
<evidence type="ECO:0000256" key="3">
    <source>
        <dbReference type="ARBA" id="ARBA00019359"/>
    </source>
</evidence>
<evidence type="ECO:0000259" key="9">
    <source>
        <dbReference type="Pfam" id="PF00324"/>
    </source>
</evidence>
<comment type="similarity">
    <text evidence="2">Belongs to the SLC12A transporter family.</text>
</comment>
<dbReference type="Proteomes" id="UP000095287">
    <property type="component" value="Unplaced"/>
</dbReference>
<evidence type="ECO:0000256" key="7">
    <source>
        <dbReference type="ARBA" id="ARBA00023136"/>
    </source>
</evidence>
<keyword evidence="4" id="KW-0813">Transport</keyword>
<dbReference type="PANTHER" id="PTHR11827">
    <property type="entry name" value="SOLUTE CARRIER FAMILY 12, CATION COTRANSPORTERS"/>
    <property type="match status" value="1"/>
</dbReference>
<dbReference type="AlphaFoldDB" id="A0A1I7YI89"/>
<dbReference type="Gene3D" id="1.20.1740.10">
    <property type="entry name" value="Amino acid/polyamine transporter I"/>
    <property type="match status" value="1"/>
</dbReference>
<feature type="transmembrane region" description="Helical" evidence="8">
    <location>
        <begin position="141"/>
        <end position="161"/>
    </location>
</feature>
<name>A0A1I7YI89_9BILA</name>
<feature type="transmembrane region" description="Helical" evidence="8">
    <location>
        <begin position="377"/>
        <end position="399"/>
    </location>
</feature>
<accession>A0A1I7YI89</accession>
<feature type="transmembrane region" description="Helical" evidence="8">
    <location>
        <begin position="530"/>
        <end position="551"/>
    </location>
</feature>
<keyword evidence="6 8" id="KW-1133">Transmembrane helix</keyword>